<evidence type="ECO:0000313" key="3">
    <source>
        <dbReference type="Proteomes" id="UP000252519"/>
    </source>
</evidence>
<reference evidence="2 3" key="1">
    <citation type="submission" date="2014-10" db="EMBL/GenBank/DDBJ databases">
        <title>Draft genome of the hookworm Ancylostoma caninum.</title>
        <authorList>
            <person name="Mitreva M."/>
        </authorList>
    </citation>
    <scope>NUCLEOTIDE SEQUENCE [LARGE SCALE GENOMIC DNA]</scope>
    <source>
        <strain evidence="2 3">Baltimore</strain>
    </source>
</reference>
<dbReference type="EMBL" id="JOJR01001047">
    <property type="protein sequence ID" value="RCN32678.1"/>
    <property type="molecule type" value="Genomic_DNA"/>
</dbReference>
<protein>
    <submittedName>
        <fullName evidence="2">Uncharacterized protein</fullName>
    </submittedName>
</protein>
<evidence type="ECO:0000313" key="2">
    <source>
        <dbReference type="EMBL" id="RCN32678.1"/>
    </source>
</evidence>
<dbReference type="STRING" id="29170.A0A368FMC4"/>
<name>A0A368FMC4_ANCCA</name>
<keyword evidence="1" id="KW-0732">Signal</keyword>
<feature type="chain" id="PRO_5016803164" evidence="1">
    <location>
        <begin position="17"/>
        <end position="181"/>
    </location>
</feature>
<keyword evidence="3" id="KW-1185">Reference proteome</keyword>
<dbReference type="InterPro" id="IPR023696">
    <property type="entry name" value="Ureohydrolase_dom_sf"/>
</dbReference>
<dbReference type="AlphaFoldDB" id="A0A368FMC4"/>
<feature type="signal peptide" evidence="1">
    <location>
        <begin position="1"/>
        <end position="16"/>
    </location>
</feature>
<dbReference type="SUPFAM" id="SSF52768">
    <property type="entry name" value="Arginase/deacetylase"/>
    <property type="match status" value="1"/>
</dbReference>
<proteinExistence type="predicted"/>
<accession>A0A368FMC4</accession>
<dbReference type="Proteomes" id="UP000252519">
    <property type="component" value="Unassembled WGS sequence"/>
</dbReference>
<comment type="caution">
    <text evidence="2">The sequence shown here is derived from an EMBL/GenBank/DDBJ whole genome shotgun (WGS) entry which is preliminary data.</text>
</comment>
<dbReference type="OrthoDB" id="437693at2759"/>
<organism evidence="2 3">
    <name type="scientific">Ancylostoma caninum</name>
    <name type="common">Dog hookworm</name>
    <dbReference type="NCBI Taxonomy" id="29170"/>
    <lineage>
        <taxon>Eukaryota</taxon>
        <taxon>Metazoa</taxon>
        <taxon>Ecdysozoa</taxon>
        <taxon>Nematoda</taxon>
        <taxon>Chromadorea</taxon>
        <taxon>Rhabditida</taxon>
        <taxon>Rhabditina</taxon>
        <taxon>Rhabditomorpha</taxon>
        <taxon>Strongyloidea</taxon>
        <taxon>Ancylostomatidae</taxon>
        <taxon>Ancylostomatinae</taxon>
        <taxon>Ancylostoma</taxon>
    </lineage>
</organism>
<evidence type="ECO:0000256" key="1">
    <source>
        <dbReference type="SAM" id="SignalP"/>
    </source>
</evidence>
<gene>
    <name evidence="2" type="ORF">ANCCAN_21514</name>
</gene>
<sequence length="181" mass="20977">MMVPFTFFFFLSNVVTFFSLRLNHEFLFGARAQHLLVYYGASGERALMHVFEQNIFIEVFFQTGRSRHWKIGTVGLIHLGHFFNSLITVLPVDSFSYVRTNVDRALATDLLVDISDHQCPLVFHEIYDVKMFGIEKCHPFDAGKWGRVYAKLKEWQLVSDDTIVRPMEATKSDLLIAHTKL</sequence>